<evidence type="ECO:0000256" key="1">
    <source>
        <dbReference type="SAM" id="MobiDB-lite"/>
    </source>
</evidence>
<dbReference type="PANTHER" id="PTHR15225">
    <property type="entry name" value="INTERFERON-INDUCED PROTEIN 35/NMI N-MYC/STAT INTERACTING PROTEIN"/>
    <property type="match status" value="1"/>
</dbReference>
<name>A0A7K7TBC7_9TYRA</name>
<evidence type="ECO:0000313" key="3">
    <source>
        <dbReference type="Proteomes" id="UP000589485"/>
    </source>
</evidence>
<keyword evidence="3" id="KW-1185">Reference proteome</keyword>
<dbReference type="PANTHER" id="PTHR15225:SF8">
    <property type="entry name" value="RNA-BINDING PROTEIN 43"/>
    <property type="match status" value="1"/>
</dbReference>
<evidence type="ECO:0000313" key="2">
    <source>
        <dbReference type="EMBL" id="NXA14180.1"/>
    </source>
</evidence>
<accession>A0A7K7TBC7</accession>
<gene>
    <name evidence="2" type="primary">Rbm43_0</name>
    <name evidence="2" type="ORF">SAPAEN_R04095</name>
</gene>
<organism evidence="2 3">
    <name type="scientific">Sapayoa aenigma</name>
    <name type="common">broad-billed sapayoa</name>
    <dbReference type="NCBI Taxonomy" id="239371"/>
    <lineage>
        <taxon>Eukaryota</taxon>
        <taxon>Metazoa</taxon>
        <taxon>Chordata</taxon>
        <taxon>Craniata</taxon>
        <taxon>Vertebrata</taxon>
        <taxon>Euteleostomi</taxon>
        <taxon>Archelosauria</taxon>
        <taxon>Archosauria</taxon>
        <taxon>Dinosauria</taxon>
        <taxon>Saurischia</taxon>
        <taxon>Theropoda</taxon>
        <taxon>Coelurosauria</taxon>
        <taxon>Aves</taxon>
        <taxon>Neognathae</taxon>
        <taxon>Neoaves</taxon>
        <taxon>Telluraves</taxon>
        <taxon>Australaves</taxon>
        <taxon>Passeriformes</taxon>
        <taxon>Tyrannidae</taxon>
        <taxon>Sapayoa</taxon>
    </lineage>
</organism>
<comment type="caution">
    <text evidence="2">The sequence shown here is derived from an EMBL/GenBank/DDBJ whole genome shotgun (WGS) entry which is preliminary data.</text>
</comment>
<protein>
    <submittedName>
        <fullName evidence="2">RBM43 protein</fullName>
    </submittedName>
</protein>
<feature type="region of interest" description="Disordered" evidence="1">
    <location>
        <begin position="73"/>
        <end position="98"/>
    </location>
</feature>
<dbReference type="EMBL" id="VZSY01001362">
    <property type="protein sequence ID" value="NXA14180.1"/>
    <property type="molecule type" value="Genomic_DNA"/>
</dbReference>
<reference evidence="2 3" key="1">
    <citation type="submission" date="2019-09" db="EMBL/GenBank/DDBJ databases">
        <title>Bird 10,000 Genomes (B10K) Project - Family phase.</title>
        <authorList>
            <person name="Zhang G."/>
        </authorList>
    </citation>
    <scope>NUCLEOTIDE SEQUENCE [LARGE SCALE GENOMIC DNA]</scope>
    <source>
        <strain evidence="2">B10K-DU-030-41</strain>
        <tissue evidence="2">Muscle</tissue>
    </source>
</reference>
<dbReference type="AlphaFoldDB" id="A0A7K7TBC7"/>
<feature type="non-terminal residue" evidence="2">
    <location>
        <position position="235"/>
    </location>
</feature>
<dbReference type="Proteomes" id="UP000589485">
    <property type="component" value="Unassembled WGS sequence"/>
</dbReference>
<feature type="non-terminal residue" evidence="2">
    <location>
        <position position="1"/>
    </location>
</feature>
<proteinExistence type="predicted"/>
<dbReference type="OrthoDB" id="9948435at2759"/>
<sequence>QVFSSVTSTLNVSVFKDRFVLEDLVEEMKKQSTGLSFGALQPNGHIAVQGSFPAIKGLRDFLLLKARSLSEQDERKESKSYRKPRRKLQEHGSTTEARNVVHDEEKQVMVLDTDIYHYMRQLFPWIFSVNGVVVSGVTDGDLTTVCVENAGGADAGQVLRVKKRIEDRSLKLHEALRKERIPFQEHGRGEKQRYKEVCESLKACYPHVVVIPYDTHVDIIGFPSEVLGFAKELLR</sequence>